<evidence type="ECO:0000313" key="3">
    <source>
        <dbReference type="Proteomes" id="UP000298468"/>
    </source>
</evidence>
<dbReference type="PROSITE" id="PS51257">
    <property type="entry name" value="PROKAR_LIPOPROTEIN"/>
    <property type="match status" value="1"/>
</dbReference>
<evidence type="ECO:0000256" key="1">
    <source>
        <dbReference type="SAM" id="SignalP"/>
    </source>
</evidence>
<dbReference type="Proteomes" id="UP000298468">
    <property type="component" value="Unassembled WGS sequence"/>
</dbReference>
<feature type="chain" id="PRO_5039291624" evidence="1">
    <location>
        <begin position="21"/>
        <end position="134"/>
    </location>
</feature>
<feature type="signal peptide" evidence="1">
    <location>
        <begin position="1"/>
        <end position="20"/>
    </location>
</feature>
<keyword evidence="3" id="KW-1185">Reference proteome</keyword>
<dbReference type="EMBL" id="SOHM01000034">
    <property type="protein sequence ID" value="TFD85774.1"/>
    <property type="molecule type" value="Genomic_DNA"/>
</dbReference>
<sequence>MPSRTLLAVPSLLLVGVALAGCTLIDNQSALTVEAVVNAEYELDATTNPQDVTADKCGATVDCVEAFTTDEASYLRFGSRERAAEYAATLDDGFVVNFIVMDFAGHDAPIESQRWAMEALAWTWQDYEGTFPAR</sequence>
<keyword evidence="1" id="KW-0732">Signal</keyword>
<name>A0A4R9BJ94_9MICO</name>
<gene>
    <name evidence="2" type="ORF">E3T61_16730</name>
</gene>
<evidence type="ECO:0000313" key="2">
    <source>
        <dbReference type="EMBL" id="TFD85774.1"/>
    </source>
</evidence>
<protein>
    <submittedName>
        <fullName evidence="2">Uncharacterized protein</fullName>
    </submittedName>
</protein>
<accession>A0A4R9BJ94</accession>
<comment type="caution">
    <text evidence="2">The sequence shown here is derived from an EMBL/GenBank/DDBJ whole genome shotgun (WGS) entry which is preliminary data.</text>
</comment>
<dbReference type="OrthoDB" id="5121489at2"/>
<dbReference type="AlphaFoldDB" id="A0A4R9BJ94"/>
<organism evidence="2 3">
    <name type="scientific">Cryobacterium lactosi</name>
    <dbReference type="NCBI Taxonomy" id="1259202"/>
    <lineage>
        <taxon>Bacteria</taxon>
        <taxon>Bacillati</taxon>
        <taxon>Actinomycetota</taxon>
        <taxon>Actinomycetes</taxon>
        <taxon>Micrococcales</taxon>
        <taxon>Microbacteriaceae</taxon>
        <taxon>Cryobacterium</taxon>
    </lineage>
</organism>
<reference evidence="2 3" key="1">
    <citation type="submission" date="2019-03" db="EMBL/GenBank/DDBJ databases">
        <title>Genomics of glacier-inhabiting Cryobacterium strains.</title>
        <authorList>
            <person name="Liu Q."/>
            <person name="Xin Y.-H."/>
        </authorList>
    </citation>
    <scope>NUCLEOTIDE SEQUENCE [LARGE SCALE GENOMIC DNA]</scope>
    <source>
        <strain evidence="2 3">Sr59</strain>
    </source>
</reference>
<dbReference type="RefSeq" id="WP_134641989.1">
    <property type="nucleotide sequence ID" value="NZ_SOHM01000034.1"/>
</dbReference>
<proteinExistence type="predicted"/>